<keyword evidence="1" id="KW-1133">Transmembrane helix</keyword>
<evidence type="ECO:0000259" key="2">
    <source>
        <dbReference type="Pfam" id="PF13392"/>
    </source>
</evidence>
<evidence type="ECO:0000313" key="3">
    <source>
        <dbReference type="EMBL" id="KKL05403.1"/>
    </source>
</evidence>
<sequence>MSTTREYVSHAGLTAEEHFWAQVNVSDGCWLWEGPVHSAGYGRFLGGDDQWLAHRWAFEYHHSLEIPSGLVLDHLCEVKLCVNPDHLEVVTQQENVRRYHAGGLTHAEWRQVYKLWVKNTWFTFFGALAGWIAMVVIFLVWVL</sequence>
<evidence type="ECO:0000256" key="1">
    <source>
        <dbReference type="SAM" id="Phobius"/>
    </source>
</evidence>
<proteinExistence type="predicted"/>
<protein>
    <recommendedName>
        <fullName evidence="2">HNH nuclease domain-containing protein</fullName>
    </recommendedName>
</protein>
<dbReference type="AlphaFoldDB" id="A0A0F9CZY8"/>
<feature type="domain" description="HNH nuclease" evidence="2">
    <location>
        <begin position="52"/>
        <end position="97"/>
    </location>
</feature>
<dbReference type="InterPro" id="IPR044925">
    <property type="entry name" value="His-Me_finger_sf"/>
</dbReference>
<keyword evidence="1" id="KW-0472">Membrane</keyword>
<organism evidence="3">
    <name type="scientific">marine sediment metagenome</name>
    <dbReference type="NCBI Taxonomy" id="412755"/>
    <lineage>
        <taxon>unclassified sequences</taxon>
        <taxon>metagenomes</taxon>
        <taxon>ecological metagenomes</taxon>
    </lineage>
</organism>
<accession>A0A0F9CZY8</accession>
<dbReference type="Pfam" id="PF13392">
    <property type="entry name" value="HNH_3"/>
    <property type="match status" value="1"/>
</dbReference>
<feature type="transmembrane region" description="Helical" evidence="1">
    <location>
        <begin position="120"/>
        <end position="142"/>
    </location>
</feature>
<name>A0A0F9CZY8_9ZZZZ</name>
<reference evidence="3" key="1">
    <citation type="journal article" date="2015" name="Nature">
        <title>Complex archaea that bridge the gap between prokaryotes and eukaryotes.</title>
        <authorList>
            <person name="Spang A."/>
            <person name="Saw J.H."/>
            <person name="Jorgensen S.L."/>
            <person name="Zaremba-Niedzwiedzka K."/>
            <person name="Martijn J."/>
            <person name="Lind A.E."/>
            <person name="van Eijk R."/>
            <person name="Schleper C."/>
            <person name="Guy L."/>
            <person name="Ettema T.J."/>
        </authorList>
    </citation>
    <scope>NUCLEOTIDE SEQUENCE</scope>
</reference>
<dbReference type="SUPFAM" id="SSF54060">
    <property type="entry name" value="His-Me finger endonucleases"/>
    <property type="match status" value="1"/>
</dbReference>
<dbReference type="GO" id="GO:0004519">
    <property type="term" value="F:endonuclease activity"/>
    <property type="evidence" value="ECO:0007669"/>
    <property type="project" value="InterPro"/>
</dbReference>
<comment type="caution">
    <text evidence="3">The sequence shown here is derived from an EMBL/GenBank/DDBJ whole genome shotgun (WGS) entry which is preliminary data.</text>
</comment>
<keyword evidence="1" id="KW-0812">Transmembrane</keyword>
<dbReference type="Gene3D" id="3.90.75.10">
    <property type="entry name" value="Homing Intron 3 (I-ppo) Encoded Endonuclease, Chain A"/>
    <property type="match status" value="1"/>
</dbReference>
<dbReference type="EMBL" id="LAZR01044132">
    <property type="protein sequence ID" value="KKL05403.1"/>
    <property type="molecule type" value="Genomic_DNA"/>
</dbReference>
<gene>
    <name evidence="3" type="ORF">LCGC14_2606380</name>
</gene>
<dbReference type="InterPro" id="IPR044930">
    <property type="entry name" value="Homing_endonuclease_His-Me"/>
</dbReference>
<dbReference type="InterPro" id="IPR003615">
    <property type="entry name" value="HNH_nuc"/>
</dbReference>